<dbReference type="Proteomes" id="UP000269276">
    <property type="component" value="Unassembled WGS sequence"/>
</dbReference>
<dbReference type="SUPFAM" id="SSF53474">
    <property type="entry name" value="alpha/beta-Hydrolases"/>
    <property type="match status" value="1"/>
</dbReference>
<feature type="domain" description="AB hydrolase-1" evidence="2">
    <location>
        <begin position="37"/>
        <end position="294"/>
    </location>
</feature>
<evidence type="ECO:0000259" key="2">
    <source>
        <dbReference type="Pfam" id="PF12697"/>
    </source>
</evidence>
<dbReference type="InterPro" id="IPR052897">
    <property type="entry name" value="Sec-Metab_Biosynth_Hydrolase"/>
</dbReference>
<proteinExistence type="predicted"/>
<dbReference type="PANTHER" id="PTHR37017">
    <property type="entry name" value="AB HYDROLASE-1 DOMAIN-CONTAINING PROTEIN-RELATED"/>
    <property type="match status" value="1"/>
</dbReference>
<dbReference type="InterPro" id="IPR000073">
    <property type="entry name" value="AB_hydrolase_1"/>
</dbReference>
<name>A0A3M7DZC6_HORWE</name>
<evidence type="ECO:0000313" key="3">
    <source>
        <dbReference type="EMBL" id="RMY69779.1"/>
    </source>
</evidence>
<evidence type="ECO:0000256" key="1">
    <source>
        <dbReference type="SAM" id="MobiDB-lite"/>
    </source>
</evidence>
<reference evidence="3 4" key="1">
    <citation type="journal article" date="2018" name="BMC Genomics">
        <title>Genomic evidence for intraspecific hybridization in a clonal and extremely halotolerant yeast.</title>
        <authorList>
            <person name="Gostincar C."/>
            <person name="Stajich J.E."/>
            <person name="Zupancic J."/>
            <person name="Zalar P."/>
            <person name="Gunde-Cimerman N."/>
        </authorList>
    </citation>
    <scope>NUCLEOTIDE SEQUENCE [LARGE SCALE GENOMIC DNA]</scope>
    <source>
        <strain evidence="3 4">EXF-2682</strain>
    </source>
</reference>
<accession>A0A3M7DZC6</accession>
<dbReference type="AlphaFoldDB" id="A0A3M7DZC6"/>
<dbReference type="PANTHER" id="PTHR37017:SF11">
    <property type="entry name" value="ESTERASE_LIPASE_THIOESTERASE DOMAIN-CONTAINING PROTEIN"/>
    <property type="match status" value="1"/>
</dbReference>
<organism evidence="3 4">
    <name type="scientific">Hortaea werneckii</name>
    <name type="common">Black yeast</name>
    <name type="synonym">Cladosporium werneckii</name>
    <dbReference type="NCBI Taxonomy" id="91943"/>
    <lineage>
        <taxon>Eukaryota</taxon>
        <taxon>Fungi</taxon>
        <taxon>Dikarya</taxon>
        <taxon>Ascomycota</taxon>
        <taxon>Pezizomycotina</taxon>
        <taxon>Dothideomycetes</taxon>
        <taxon>Dothideomycetidae</taxon>
        <taxon>Mycosphaerellales</taxon>
        <taxon>Teratosphaeriaceae</taxon>
        <taxon>Hortaea</taxon>
    </lineage>
</organism>
<dbReference type="Gene3D" id="3.40.50.1820">
    <property type="entry name" value="alpha/beta hydrolase"/>
    <property type="match status" value="1"/>
</dbReference>
<dbReference type="OrthoDB" id="1263307at2759"/>
<sequence>MLYLLSSPFLGIKETCLQPTLQDIPAGNHRMTAEPTVLIVHGAFHVPRHFEHLASLLQQAGYRVEVPALPSVGIEQDPGNALKLDARFLCDKLEALVIGEGRDVLVLMHSYGGQCGSEAVASFLEQQQKQRHQPHPATSQHTSHRPGSITRLIYLNAPLLSPDTTFHSTFPPSPNDTHHQPPEISPQGLMTLPHSVAQSLFFSPVVPPDLASWATSLLRPQAASIGTTKATYGGFGWARYGLPVTYIGSRRDRMVGVGVQESMIGKLREQGVEVEVCWLEGADHGAFLTHAEGIREIVGRCWG</sequence>
<gene>
    <name evidence="3" type="ORF">D0863_06244</name>
</gene>
<dbReference type="Pfam" id="PF12697">
    <property type="entry name" value="Abhydrolase_6"/>
    <property type="match status" value="1"/>
</dbReference>
<feature type="region of interest" description="Disordered" evidence="1">
    <location>
        <begin position="125"/>
        <end position="145"/>
    </location>
</feature>
<dbReference type="EMBL" id="QWIP01000192">
    <property type="protein sequence ID" value="RMY69779.1"/>
    <property type="molecule type" value="Genomic_DNA"/>
</dbReference>
<evidence type="ECO:0000313" key="4">
    <source>
        <dbReference type="Proteomes" id="UP000269276"/>
    </source>
</evidence>
<comment type="caution">
    <text evidence="3">The sequence shown here is derived from an EMBL/GenBank/DDBJ whole genome shotgun (WGS) entry which is preliminary data.</text>
</comment>
<dbReference type="InterPro" id="IPR029058">
    <property type="entry name" value="AB_hydrolase_fold"/>
</dbReference>
<protein>
    <recommendedName>
        <fullName evidence="2">AB hydrolase-1 domain-containing protein</fullName>
    </recommendedName>
</protein>